<proteinExistence type="predicted"/>
<dbReference type="SUPFAM" id="SSF48452">
    <property type="entry name" value="TPR-like"/>
    <property type="match status" value="1"/>
</dbReference>
<dbReference type="InterPro" id="IPR011990">
    <property type="entry name" value="TPR-like_helical_dom_sf"/>
</dbReference>
<dbReference type="PANTHER" id="PTHR47932">
    <property type="entry name" value="ATPASE EXPRESSION PROTEIN 3"/>
    <property type="match status" value="1"/>
</dbReference>
<dbReference type="Pfam" id="PF01535">
    <property type="entry name" value="PPR"/>
    <property type="match status" value="7"/>
</dbReference>
<dbReference type="Gene3D" id="1.25.40.10">
    <property type="entry name" value="Tetratricopeptide repeat domain"/>
    <property type="match status" value="4"/>
</dbReference>
<dbReference type="Pfam" id="PF13041">
    <property type="entry name" value="PPR_2"/>
    <property type="match status" value="1"/>
</dbReference>
<feature type="repeat" description="PPR" evidence="2">
    <location>
        <begin position="654"/>
        <end position="689"/>
    </location>
</feature>
<protein>
    <submittedName>
        <fullName evidence="5">Pentatricopeptide repeat-containing protein</fullName>
    </submittedName>
</protein>
<feature type="signal peptide" evidence="4">
    <location>
        <begin position="1"/>
        <end position="19"/>
    </location>
</feature>
<evidence type="ECO:0000313" key="5">
    <source>
        <dbReference type="EMBL" id="EWM26138.1"/>
    </source>
</evidence>
<sequence>MRLLLSLLTVGALSRRTTTYAFRFIPFLATRPAPPHLCSISALRFSNPYRHESREKTGQSRMPHPSPTTLLPHAQQPPHGKGKSPSPLVEWSLRRVGTTPAIDLLENALEEDRLTNLGVGDDEGLLTAALKECRSIGDGRRALRYLGMVNDYQLREIDCVSTIYACAAEGLTDEAVSVFRRLARRKRGPVRAWGPPCYVAIIVACSKGGRPEDAVAFFSEMGVNGEPAPDAACYAAMMETYRRSGRASEALALLEDLKACGMAEAPGRPAPRGSHLVLAATIRALTDLGRPAEALERFDQARGLASGVIPDGGCYGAALEAAADLGDWRRALHLIEEMGREVEYKNVRGTFVRRQLRVGRQHYVAAMRACAKAGESEQALALLRDMRTRGGVRPDEKCHRWALFACCQDAQWRRAYAMLLEGPAPPSCDAPWTLPCYTTTMRALVRVGQTEEVLALWDLLLVRGLAPDAGTGDIALSVAGKQKKWELVKAIFDELQGRGVEPYEAGIGVVIEGLCQQGQLKEALAFLRQVSAPNVIMFTSVLSGMGRAGELAGALALLEEMETKAGVTPDHVALTCLVDACLKAGDVENAGRLASRLEANALAQVDCPGQAEGMQEDERSFGVRVRTMLEQGYWEDAWRTIKDAETVEGHVPVPAMSYSVLLNAAAKEGRWRDALEMLLHMREKRGLEPSTVDLSSAINACRVGGETRTALKLLELLDLRRRARGRLGKRAAEPCHRNGGKVLPRREVAESEEDLSPYQVTYGLVLDLLARQASSASQTPP</sequence>
<dbReference type="PROSITE" id="PS51375">
    <property type="entry name" value="PPR"/>
    <property type="match status" value="5"/>
</dbReference>
<evidence type="ECO:0000256" key="3">
    <source>
        <dbReference type="SAM" id="MobiDB-lite"/>
    </source>
</evidence>
<dbReference type="InterPro" id="IPR002885">
    <property type="entry name" value="PPR_rpt"/>
</dbReference>
<dbReference type="EMBL" id="AZIL01000703">
    <property type="protein sequence ID" value="EWM26138.1"/>
    <property type="molecule type" value="Genomic_DNA"/>
</dbReference>
<feature type="repeat" description="PPR" evidence="2">
    <location>
        <begin position="433"/>
        <end position="467"/>
    </location>
</feature>
<keyword evidence="1" id="KW-0677">Repeat</keyword>
<dbReference type="AlphaFoldDB" id="W7TRK3"/>
<reference evidence="5 6" key="1">
    <citation type="journal article" date="2014" name="Mol. Plant">
        <title>Chromosome Scale Genome Assembly and Transcriptome Profiling of Nannochloropsis gaditana in Nitrogen Depletion.</title>
        <authorList>
            <person name="Corteggiani Carpinelli E."/>
            <person name="Telatin A."/>
            <person name="Vitulo N."/>
            <person name="Forcato C."/>
            <person name="D'Angelo M."/>
            <person name="Schiavon R."/>
            <person name="Vezzi A."/>
            <person name="Giacometti G.M."/>
            <person name="Morosinotto T."/>
            <person name="Valle G."/>
        </authorList>
    </citation>
    <scope>NUCLEOTIDE SEQUENCE [LARGE SCALE GENOMIC DNA]</scope>
    <source>
        <strain evidence="5 6">B-31</strain>
    </source>
</reference>
<feature type="repeat" description="PPR" evidence="2">
    <location>
        <begin position="230"/>
        <end position="264"/>
    </location>
</feature>
<feature type="chain" id="PRO_5004904554" evidence="4">
    <location>
        <begin position="20"/>
        <end position="781"/>
    </location>
</feature>
<feature type="repeat" description="PPR" evidence="2">
    <location>
        <begin position="534"/>
        <end position="564"/>
    </location>
</feature>
<comment type="caution">
    <text evidence="5">The sequence shown here is derived from an EMBL/GenBank/DDBJ whole genome shotgun (WGS) entry which is preliminary data.</text>
</comment>
<accession>W7TRK3</accession>
<organism evidence="5 6">
    <name type="scientific">Nannochloropsis gaditana</name>
    <dbReference type="NCBI Taxonomy" id="72520"/>
    <lineage>
        <taxon>Eukaryota</taxon>
        <taxon>Sar</taxon>
        <taxon>Stramenopiles</taxon>
        <taxon>Ochrophyta</taxon>
        <taxon>Eustigmatophyceae</taxon>
        <taxon>Eustigmatales</taxon>
        <taxon>Monodopsidaceae</taxon>
        <taxon>Nannochloropsis</taxon>
    </lineage>
</organism>
<keyword evidence="4" id="KW-0732">Signal</keyword>
<evidence type="ECO:0000313" key="6">
    <source>
        <dbReference type="Proteomes" id="UP000019335"/>
    </source>
</evidence>
<evidence type="ECO:0000256" key="4">
    <source>
        <dbReference type="SAM" id="SignalP"/>
    </source>
</evidence>
<dbReference type="Proteomes" id="UP000019335">
    <property type="component" value="Chromosome 9"/>
</dbReference>
<keyword evidence="6" id="KW-1185">Reference proteome</keyword>
<dbReference type="PANTHER" id="PTHR47932:SF44">
    <property type="entry name" value="MIOREX COMPLEX COMPONENT 1"/>
    <property type="match status" value="1"/>
</dbReference>
<dbReference type="OrthoDB" id="185373at2759"/>
<feature type="region of interest" description="Disordered" evidence="3">
    <location>
        <begin position="51"/>
        <end position="88"/>
    </location>
</feature>
<gene>
    <name evidence="5" type="ORF">Naga_100014g42</name>
</gene>
<dbReference type="NCBIfam" id="TIGR00756">
    <property type="entry name" value="PPR"/>
    <property type="match status" value="5"/>
</dbReference>
<evidence type="ECO:0000256" key="2">
    <source>
        <dbReference type="PROSITE-ProRule" id="PRU00708"/>
    </source>
</evidence>
<feature type="repeat" description="PPR" evidence="2">
    <location>
        <begin position="194"/>
        <end position="228"/>
    </location>
</feature>
<name>W7TRK3_9STRA</name>
<evidence type="ECO:0000256" key="1">
    <source>
        <dbReference type="ARBA" id="ARBA00022737"/>
    </source>
</evidence>